<evidence type="ECO:0000313" key="2">
    <source>
        <dbReference type="Proteomes" id="UP000217277"/>
    </source>
</evidence>
<dbReference type="EMBL" id="CP011011">
    <property type="protein sequence ID" value="ATC83464.1"/>
    <property type="molecule type" value="Genomic_DNA"/>
</dbReference>
<proteinExistence type="predicted"/>
<organism evidence="1 2">
    <name type="scientific">Pseudoalteromonas agarivorans DSM 14585</name>
    <dbReference type="NCBI Taxonomy" id="1312369"/>
    <lineage>
        <taxon>Bacteria</taxon>
        <taxon>Pseudomonadati</taxon>
        <taxon>Pseudomonadota</taxon>
        <taxon>Gammaproteobacteria</taxon>
        <taxon>Alteromonadales</taxon>
        <taxon>Pseudoalteromonadaceae</taxon>
        <taxon>Pseudoalteromonas</taxon>
    </lineage>
</organism>
<dbReference type="Proteomes" id="UP000217277">
    <property type="component" value="Chromosome I"/>
</dbReference>
<sequence length="52" mass="5880">MVGCGRLNKKQHEVSIAAVLSKFYMPINLGPVYLSRFNLQQSVWDLGNVEPM</sequence>
<name>A0ACA8DZG3_9GAMM</name>
<accession>A0ACA8DZG3</accession>
<evidence type="ECO:0000313" key="1">
    <source>
        <dbReference type="EMBL" id="ATC83464.1"/>
    </source>
</evidence>
<keyword evidence="2" id="KW-1185">Reference proteome</keyword>
<gene>
    <name evidence="1" type="ORF">PAGA_a3303</name>
</gene>
<protein>
    <submittedName>
        <fullName evidence="1">Uncharacterized protein</fullName>
    </submittedName>
</protein>
<reference evidence="1" key="1">
    <citation type="submission" date="2015-03" db="EMBL/GenBank/DDBJ databases">
        <authorList>
            <person name="Xie B.-B."/>
            <person name="Rong J.-C."/>
            <person name="Qin Q.-L."/>
            <person name="Zhang Y.-Z."/>
        </authorList>
    </citation>
    <scope>NUCLEOTIDE SEQUENCE</scope>
    <source>
        <strain evidence="1">DSM 14585</strain>
    </source>
</reference>